<evidence type="ECO:0000259" key="8">
    <source>
        <dbReference type="Pfam" id="PF17808"/>
    </source>
</evidence>
<dbReference type="GO" id="GO:0046872">
    <property type="term" value="F:metal ion binding"/>
    <property type="evidence" value="ECO:0007669"/>
    <property type="project" value="InterPro"/>
</dbReference>
<dbReference type="InterPro" id="IPR029052">
    <property type="entry name" value="Metallo-depent_PP-like"/>
</dbReference>
<evidence type="ECO:0000256" key="2">
    <source>
        <dbReference type="ARBA" id="ARBA00011738"/>
    </source>
</evidence>
<dbReference type="SUPFAM" id="SSF49363">
    <property type="entry name" value="Purple acid phosphatase, N-terminal domain"/>
    <property type="match status" value="1"/>
</dbReference>
<evidence type="ECO:0000256" key="4">
    <source>
        <dbReference type="ARBA" id="ARBA00023180"/>
    </source>
</evidence>
<feature type="domain" description="Calcineurin-like phosphoesterase" evidence="6">
    <location>
        <begin position="38"/>
        <end position="195"/>
    </location>
</feature>
<dbReference type="Pfam" id="PF17808">
    <property type="entry name" value="fn3_PAP"/>
    <property type="match status" value="1"/>
</dbReference>
<protein>
    <recommendedName>
        <fullName evidence="5">Purple acid phosphatase</fullName>
        <ecNumber evidence="5">3.1.3.2</ecNumber>
    </recommendedName>
</protein>
<dbReference type="InterPro" id="IPR040974">
    <property type="entry name" value="Fn3_PAP"/>
</dbReference>
<keyword evidence="3" id="KW-0732">Signal</keyword>
<evidence type="ECO:0000259" key="6">
    <source>
        <dbReference type="Pfam" id="PF00149"/>
    </source>
</evidence>
<comment type="subunit">
    <text evidence="2">Homodimer.</text>
</comment>
<dbReference type="InterPro" id="IPR004843">
    <property type="entry name" value="Calcineurin-like_PHP"/>
</dbReference>
<evidence type="ECO:0000313" key="10">
    <source>
        <dbReference type="Proteomes" id="UP001141806"/>
    </source>
</evidence>
<reference evidence="9" key="1">
    <citation type="journal article" date="2023" name="Plant J.">
        <title>The genome of the king protea, Protea cynaroides.</title>
        <authorList>
            <person name="Chang J."/>
            <person name="Duong T.A."/>
            <person name="Schoeman C."/>
            <person name="Ma X."/>
            <person name="Roodt D."/>
            <person name="Barker N."/>
            <person name="Li Z."/>
            <person name="Van de Peer Y."/>
            <person name="Mizrachi E."/>
        </authorList>
    </citation>
    <scope>NUCLEOTIDE SEQUENCE</scope>
    <source>
        <tissue evidence="9">Young leaves</tissue>
    </source>
</reference>
<dbReference type="Proteomes" id="UP001141806">
    <property type="component" value="Unassembled WGS sequence"/>
</dbReference>
<evidence type="ECO:0000256" key="5">
    <source>
        <dbReference type="RuleBase" id="RU361203"/>
    </source>
</evidence>
<name>A0A9Q0KGY5_9MAGN</name>
<organism evidence="9 10">
    <name type="scientific">Protea cynaroides</name>
    <dbReference type="NCBI Taxonomy" id="273540"/>
    <lineage>
        <taxon>Eukaryota</taxon>
        <taxon>Viridiplantae</taxon>
        <taxon>Streptophyta</taxon>
        <taxon>Embryophyta</taxon>
        <taxon>Tracheophyta</taxon>
        <taxon>Spermatophyta</taxon>
        <taxon>Magnoliopsida</taxon>
        <taxon>Proteales</taxon>
        <taxon>Proteaceae</taxon>
        <taxon>Protea</taxon>
    </lineage>
</organism>
<dbReference type="InterPro" id="IPR025733">
    <property type="entry name" value="PAPs_C"/>
</dbReference>
<feature type="domain" description="Purple acid phosphatase C-terminal" evidence="7">
    <location>
        <begin position="229"/>
        <end position="278"/>
    </location>
</feature>
<proteinExistence type="inferred from homology"/>
<dbReference type="InterPro" id="IPR008963">
    <property type="entry name" value="Purple_acid_Pase-like_N"/>
</dbReference>
<feature type="domain" description="Purple acid phosphatase Fn3-like" evidence="8">
    <location>
        <begin position="321"/>
        <end position="455"/>
    </location>
</feature>
<dbReference type="Pfam" id="PF14008">
    <property type="entry name" value="Metallophos_C"/>
    <property type="match status" value="1"/>
</dbReference>
<keyword evidence="4" id="KW-0325">Glycoprotein</keyword>
<comment type="catalytic activity">
    <reaction evidence="5">
        <text>a phosphate monoester + H2O = an alcohol + phosphate</text>
        <dbReference type="Rhea" id="RHEA:15017"/>
        <dbReference type="ChEBI" id="CHEBI:15377"/>
        <dbReference type="ChEBI" id="CHEBI:30879"/>
        <dbReference type="ChEBI" id="CHEBI:43474"/>
        <dbReference type="ChEBI" id="CHEBI:67140"/>
        <dbReference type="EC" id="3.1.3.2"/>
    </reaction>
</comment>
<dbReference type="SUPFAM" id="SSF56300">
    <property type="entry name" value="Metallo-dependent phosphatases"/>
    <property type="match status" value="2"/>
</dbReference>
<dbReference type="GO" id="GO:0003993">
    <property type="term" value="F:acid phosphatase activity"/>
    <property type="evidence" value="ECO:0007669"/>
    <property type="project" value="UniProtKB-EC"/>
</dbReference>
<accession>A0A9Q0KGY5</accession>
<dbReference type="PANTHER" id="PTHR45778">
    <property type="entry name" value="PURPLE ACID PHOSPHATASE-RELATED"/>
    <property type="match status" value="1"/>
</dbReference>
<dbReference type="Pfam" id="PF00149">
    <property type="entry name" value="Metallophos"/>
    <property type="match status" value="1"/>
</dbReference>
<dbReference type="AlphaFoldDB" id="A0A9Q0KGY5"/>
<evidence type="ECO:0000313" key="9">
    <source>
        <dbReference type="EMBL" id="KAJ4970322.1"/>
    </source>
</evidence>
<dbReference type="EC" id="3.1.3.2" evidence="5"/>
<keyword evidence="10" id="KW-1185">Reference proteome</keyword>
<comment type="caution">
    <text evidence="9">The sequence shown here is derived from an EMBL/GenBank/DDBJ whole genome shotgun (WGS) entry which is preliminary data.</text>
</comment>
<dbReference type="PANTHER" id="PTHR45778:SF3">
    <property type="entry name" value="PURPLE ACID PHOSPHATASE"/>
    <property type="match status" value="1"/>
</dbReference>
<dbReference type="Gene3D" id="3.60.21.10">
    <property type="match status" value="4"/>
</dbReference>
<sequence>MTGFQPSTNYSYRYGSDLVGWSDQIQFWTPPAAGSAELRFLAFGDMGKAPHDASVEHYIQPGSIPVINAMAQEVASGNVSAIFHIGDISYATGFLIEWDFFLHQIGSVASHVSYMTAIGNHERDYTDSGSVYIATDSGGECGVPYETYFPMPINAKDKPWYSIEHGPVHFTVISTEHDWTSTSEQVDLALWGHVHNYERTCTVYQKVCMAMPTKDANGIDTYNNTNYSAPVHAVIGMAGFSLDQFPSNSGANSWSLARISNFGYARFHATVSELSAEINSSIAEFYETEFSSSDFRLLNRRSLLSCNDPNPYLQISIDSVSGSGHSSDQDVTVTVSGVLVPVDSDWIAMISPSYSNVTDCAESAAMYLQNGDTSSLPLLCHYPVKAQYLSNDPDYLGCRKTQCQESVGGSCLVRTCNGSLTFHVINIRTDIEFVFFTNGFDVPCILTQTGPVSFASPNSPLYGHLSSVDSTGQSSIGVVKFNFGQLQQQDQLSSDFLRMATWGRLPKMPQLSITFRINISDKCNGPEVASGNVNSIFHIGDISYATGFLADWDFFLQQISPVASHVSYVTAIGNHERDYTDSGSVYITTDSGGECGVPHETYFPMSTSAQHRPMYSSISSGAIPTVDSNFVSAVEPLLMQYNVDLALWGHVHNYERMCAVYQNICMAMPTKDANGIDTYNNTNYSAPVHAVIGMAGFSLD</sequence>
<dbReference type="EMBL" id="JAMYWD010000005">
    <property type="protein sequence ID" value="KAJ4970322.1"/>
    <property type="molecule type" value="Genomic_DNA"/>
</dbReference>
<dbReference type="CDD" id="cd00839">
    <property type="entry name" value="MPP_PAPs"/>
    <property type="match status" value="1"/>
</dbReference>
<keyword evidence="5" id="KW-0378">Hydrolase</keyword>
<evidence type="ECO:0000259" key="7">
    <source>
        <dbReference type="Pfam" id="PF14008"/>
    </source>
</evidence>
<evidence type="ECO:0000256" key="1">
    <source>
        <dbReference type="ARBA" id="ARBA00008723"/>
    </source>
</evidence>
<dbReference type="OrthoDB" id="45007at2759"/>
<gene>
    <name evidence="9" type="ORF">NE237_003421</name>
</gene>
<comment type="similarity">
    <text evidence="1 5">Belongs to the metallophosphoesterase superfamily. Purple acid phosphatase family.</text>
</comment>
<evidence type="ECO:0000256" key="3">
    <source>
        <dbReference type="ARBA" id="ARBA00022729"/>
    </source>
</evidence>
<dbReference type="InterPro" id="IPR041792">
    <property type="entry name" value="MPP_PAP"/>
</dbReference>